<dbReference type="AlphaFoldDB" id="A0A1R7QBD0"/>
<protein>
    <submittedName>
        <fullName evidence="1">Uncharacterized protein</fullName>
    </submittedName>
</protein>
<accession>A0A1R7QBD0</accession>
<reference evidence="1 2" key="1">
    <citation type="submission" date="2017-02" db="EMBL/GenBank/DDBJ databases">
        <authorList>
            <person name="Peterson S.W."/>
        </authorList>
    </citation>
    <scope>NUCLEOTIDE SEQUENCE [LARGE SCALE GENOMIC DNA]</scope>
    <source>
        <strain evidence="1">C6</strain>
    </source>
</reference>
<evidence type="ECO:0000313" key="1">
    <source>
        <dbReference type="EMBL" id="SJX21585.1"/>
    </source>
</evidence>
<dbReference type="Proteomes" id="UP000196240">
    <property type="component" value="Unassembled WGS sequence"/>
</dbReference>
<dbReference type="EMBL" id="FUUY01000003">
    <property type="protein sequence ID" value="SJX21585.1"/>
    <property type="molecule type" value="Genomic_DNA"/>
</dbReference>
<proteinExistence type="predicted"/>
<gene>
    <name evidence="1" type="ORF">ACNJC6_01204</name>
</gene>
<name>A0A1R7QBD0_ACIJO</name>
<sequence length="39" mass="4795">MHYNSAIMNLYFSLKTFIRAKKNQLLKEVGFFRQNLWEN</sequence>
<organism evidence="1 2">
    <name type="scientific">Acinetobacter johnsonii</name>
    <dbReference type="NCBI Taxonomy" id="40214"/>
    <lineage>
        <taxon>Bacteria</taxon>
        <taxon>Pseudomonadati</taxon>
        <taxon>Pseudomonadota</taxon>
        <taxon>Gammaproteobacteria</taxon>
        <taxon>Moraxellales</taxon>
        <taxon>Moraxellaceae</taxon>
        <taxon>Acinetobacter</taxon>
    </lineage>
</organism>
<evidence type="ECO:0000313" key="2">
    <source>
        <dbReference type="Proteomes" id="UP000196240"/>
    </source>
</evidence>